<feature type="domain" description="Spore germination protein N-terminal" evidence="9">
    <location>
        <begin position="23"/>
        <end position="196"/>
    </location>
</feature>
<evidence type="ECO:0000256" key="2">
    <source>
        <dbReference type="ARBA" id="ARBA00007886"/>
    </source>
</evidence>
<evidence type="ECO:0000313" key="11">
    <source>
        <dbReference type="Proteomes" id="UP000282311"/>
    </source>
</evidence>
<dbReference type="EMBL" id="RBAH01000007">
    <property type="protein sequence ID" value="RKN84784.1"/>
    <property type="molecule type" value="Genomic_DNA"/>
</dbReference>
<dbReference type="GO" id="GO:0016020">
    <property type="term" value="C:membrane"/>
    <property type="evidence" value="ECO:0007669"/>
    <property type="project" value="UniProtKB-SubCell"/>
</dbReference>
<evidence type="ECO:0000256" key="5">
    <source>
        <dbReference type="ARBA" id="ARBA00023136"/>
    </source>
</evidence>
<dbReference type="Pfam" id="PF25198">
    <property type="entry name" value="Spore_GerAC_N"/>
    <property type="match status" value="1"/>
</dbReference>
<evidence type="ECO:0000256" key="6">
    <source>
        <dbReference type="ARBA" id="ARBA00023139"/>
    </source>
</evidence>
<gene>
    <name evidence="10" type="ORF">D7M11_12425</name>
</gene>
<dbReference type="PANTHER" id="PTHR35789">
    <property type="entry name" value="SPORE GERMINATION PROTEIN B3"/>
    <property type="match status" value="1"/>
</dbReference>
<organism evidence="10 11">
    <name type="scientific">Paenibacillus ginsengarvi</name>
    <dbReference type="NCBI Taxonomy" id="400777"/>
    <lineage>
        <taxon>Bacteria</taxon>
        <taxon>Bacillati</taxon>
        <taxon>Bacillota</taxon>
        <taxon>Bacilli</taxon>
        <taxon>Bacillales</taxon>
        <taxon>Paenibacillaceae</taxon>
        <taxon>Paenibacillus</taxon>
    </lineage>
</organism>
<keyword evidence="6" id="KW-0564">Palmitate</keyword>
<dbReference type="RefSeq" id="WP_120747526.1">
    <property type="nucleotide sequence ID" value="NZ_RBAH01000007.1"/>
</dbReference>
<dbReference type="Gene3D" id="6.20.190.10">
    <property type="entry name" value="Nutrient germinant receptor protein C, domain 1"/>
    <property type="match status" value="1"/>
</dbReference>
<sequence>MKRAITLLVTAAMLTAVLSGCWNRRELNDLGILTGTAIDKVGDLYKLSVQIVVPGELAKHGEMGRTTPVTMFTATAPTLLTAFRKLTETSPRKIYGAHIRVLVLSEAIAREGIADVIDLLTRDSEVRTDFYVMIAKGSTAENVLNILTTLEKNPSNKLFQALDTSAKEWAPTTRVTLGQLIEKLITEGINPVLTGVQVIGDPKLGDEIQSVERSEPGAKARLTGLAVMRKDKLVGWLNEEESKGYNYITDQVTSTAGYVSCPGGGMLTLETIRTDTSLKARMEKGKPVIEIRMLDESNIAEANCDIQLNDMEVIRGLEEEQRLKKMELMKAAVRVVKEKYHVDIFGFGQAIYRSDPKAWKRLKPDWESHFDNLKIVYDVKVHIRKIGKTNDALISKVKE</sequence>
<keyword evidence="11" id="KW-1185">Reference proteome</keyword>
<protein>
    <submittedName>
        <fullName evidence="10">Ger(X)C family spore germination protein</fullName>
    </submittedName>
</protein>
<dbReference type="Gene3D" id="3.30.300.210">
    <property type="entry name" value="Nutrient germinant receptor protein C, domain 3"/>
    <property type="match status" value="1"/>
</dbReference>
<dbReference type="PANTHER" id="PTHR35789:SF1">
    <property type="entry name" value="SPORE GERMINATION PROTEIN B3"/>
    <property type="match status" value="1"/>
</dbReference>
<dbReference type="AlphaFoldDB" id="A0A3B0CJR6"/>
<evidence type="ECO:0000313" key="10">
    <source>
        <dbReference type="EMBL" id="RKN84784.1"/>
    </source>
</evidence>
<evidence type="ECO:0000256" key="4">
    <source>
        <dbReference type="ARBA" id="ARBA00022729"/>
    </source>
</evidence>
<keyword evidence="4" id="KW-0732">Signal</keyword>
<dbReference type="InterPro" id="IPR008844">
    <property type="entry name" value="Spore_GerAC-like"/>
</dbReference>
<evidence type="ECO:0000256" key="7">
    <source>
        <dbReference type="ARBA" id="ARBA00023288"/>
    </source>
</evidence>
<keyword evidence="7" id="KW-0449">Lipoprotein</keyword>
<keyword evidence="5" id="KW-0472">Membrane</keyword>
<evidence type="ECO:0000256" key="1">
    <source>
        <dbReference type="ARBA" id="ARBA00004635"/>
    </source>
</evidence>
<reference evidence="10 11" key="1">
    <citation type="journal article" date="2007" name="Int. J. Syst. Evol. Microbiol.">
        <title>Paenibacillus ginsengarvi sp. nov., isolated from soil from ginseng cultivation.</title>
        <authorList>
            <person name="Yoon M.H."/>
            <person name="Ten L.N."/>
            <person name="Im W.T."/>
        </authorList>
    </citation>
    <scope>NUCLEOTIDE SEQUENCE [LARGE SCALE GENOMIC DNA]</scope>
    <source>
        <strain evidence="10 11">KCTC 13059</strain>
    </source>
</reference>
<dbReference type="Pfam" id="PF05504">
    <property type="entry name" value="Spore_GerAC"/>
    <property type="match status" value="1"/>
</dbReference>
<name>A0A3B0CJR6_9BACL</name>
<dbReference type="InterPro" id="IPR046953">
    <property type="entry name" value="Spore_GerAC-like_C"/>
</dbReference>
<proteinExistence type="inferred from homology"/>
<evidence type="ECO:0000259" key="8">
    <source>
        <dbReference type="Pfam" id="PF05504"/>
    </source>
</evidence>
<feature type="domain" description="Spore germination GerAC-like C-terminal" evidence="8">
    <location>
        <begin position="223"/>
        <end position="387"/>
    </location>
</feature>
<evidence type="ECO:0000259" key="9">
    <source>
        <dbReference type="Pfam" id="PF25198"/>
    </source>
</evidence>
<dbReference type="InterPro" id="IPR057336">
    <property type="entry name" value="GerAC_N"/>
</dbReference>
<comment type="subcellular location">
    <subcellularLocation>
        <location evidence="1">Membrane</location>
        <topology evidence="1">Lipid-anchor</topology>
    </subcellularLocation>
</comment>
<dbReference type="OrthoDB" id="9816067at2"/>
<dbReference type="Proteomes" id="UP000282311">
    <property type="component" value="Unassembled WGS sequence"/>
</dbReference>
<dbReference type="PROSITE" id="PS51257">
    <property type="entry name" value="PROKAR_LIPOPROTEIN"/>
    <property type="match status" value="1"/>
</dbReference>
<comment type="similarity">
    <text evidence="2">Belongs to the GerABKC lipoprotein family.</text>
</comment>
<dbReference type="GO" id="GO:0009847">
    <property type="term" value="P:spore germination"/>
    <property type="evidence" value="ECO:0007669"/>
    <property type="project" value="InterPro"/>
</dbReference>
<evidence type="ECO:0000256" key="3">
    <source>
        <dbReference type="ARBA" id="ARBA00022544"/>
    </source>
</evidence>
<dbReference type="InterPro" id="IPR038501">
    <property type="entry name" value="Spore_GerAC_C_sf"/>
</dbReference>
<accession>A0A3B0CJR6</accession>
<comment type="caution">
    <text evidence="10">The sequence shown here is derived from an EMBL/GenBank/DDBJ whole genome shotgun (WGS) entry which is preliminary data.</text>
</comment>
<keyword evidence="3" id="KW-0309">Germination</keyword>
<dbReference type="NCBIfam" id="TIGR02887">
    <property type="entry name" value="spore_ger_x_C"/>
    <property type="match status" value="1"/>
</dbReference>